<organism evidence="1 2">
    <name type="scientific">Chitinophaga nivalis</name>
    <dbReference type="NCBI Taxonomy" id="2991709"/>
    <lineage>
        <taxon>Bacteria</taxon>
        <taxon>Pseudomonadati</taxon>
        <taxon>Bacteroidota</taxon>
        <taxon>Chitinophagia</taxon>
        <taxon>Chitinophagales</taxon>
        <taxon>Chitinophagaceae</taxon>
        <taxon>Chitinophaga</taxon>
    </lineage>
</organism>
<evidence type="ECO:0000313" key="2">
    <source>
        <dbReference type="Proteomes" id="UP001207742"/>
    </source>
</evidence>
<reference evidence="1 2" key="1">
    <citation type="submission" date="2022-10" db="EMBL/GenBank/DDBJ databases">
        <title>Chitinophaga nivalis PC15 sp. nov., isolated from Pyeongchang county, South Korea.</title>
        <authorList>
            <person name="Trinh H.N."/>
        </authorList>
    </citation>
    <scope>NUCLEOTIDE SEQUENCE [LARGE SCALE GENOMIC DNA]</scope>
    <source>
        <strain evidence="1 2">PC14</strain>
    </source>
</reference>
<dbReference type="RefSeq" id="WP_264734148.1">
    <property type="nucleotide sequence ID" value="NZ_JAPDNR010000001.1"/>
</dbReference>
<gene>
    <name evidence="1" type="ORF">OL497_25795</name>
</gene>
<dbReference type="Proteomes" id="UP001207742">
    <property type="component" value="Unassembled WGS sequence"/>
</dbReference>
<comment type="caution">
    <text evidence="1">The sequence shown here is derived from an EMBL/GenBank/DDBJ whole genome shotgun (WGS) entry which is preliminary data.</text>
</comment>
<proteinExistence type="predicted"/>
<name>A0ABT3ITN2_9BACT</name>
<protein>
    <submittedName>
        <fullName evidence="1">DUF2004 domain-containing protein</fullName>
    </submittedName>
</protein>
<dbReference type="EMBL" id="JAPDNS010000002">
    <property type="protein sequence ID" value="MCW3487337.1"/>
    <property type="molecule type" value="Genomic_DNA"/>
</dbReference>
<sequence>MNDKRKMANIDLPHFGQIDLTQLQEYYSAETAFSGTMLRLDLNFENKSISEEQAVNIKVFLDNIPTLEIQNKSSIDKNFNDGGEAADYINFYLDELDEDELGNIIDHDDKDKSKEQQLLSKLKLIRIGLYPDGKYGTDYYGVFDYSIDIDGEPCDQLLVVKTKENGDLDHITWES</sequence>
<accession>A0ABT3ITN2</accession>
<evidence type="ECO:0000313" key="1">
    <source>
        <dbReference type="EMBL" id="MCW3487337.1"/>
    </source>
</evidence>
<keyword evidence="2" id="KW-1185">Reference proteome</keyword>